<dbReference type="PANTHER" id="PTHR43725">
    <property type="entry name" value="UDP-GLUCOSE 4-EPIMERASE"/>
    <property type="match status" value="1"/>
</dbReference>
<comment type="cofactor">
    <cofactor evidence="2">
        <name>NAD(+)</name>
        <dbReference type="ChEBI" id="CHEBI:57540"/>
    </cofactor>
</comment>
<dbReference type="Gene3D" id="3.90.25.10">
    <property type="entry name" value="UDP-galactose 4-epimerase, domain 1"/>
    <property type="match status" value="1"/>
</dbReference>
<dbReference type="Pfam" id="PF01370">
    <property type="entry name" value="Epimerase"/>
    <property type="match status" value="1"/>
</dbReference>
<keyword evidence="14" id="KW-1185">Reference proteome</keyword>
<evidence type="ECO:0000256" key="7">
    <source>
        <dbReference type="ARBA" id="ARBA00023027"/>
    </source>
</evidence>
<sequence>MTWLVTGGAGYIGAHVVHAMAAAGEPVVVLDDLSSGDAGRLDGLPGVPLVVGSVRDRGLVRRVLREHAVQGVVHVAGKKAVAESVADPLRYFAENVEGLVALLESCRAKGVGRFVFSSSAAVYGAPDADPVTEDAPCRPLSPYGQTKLVSEWVLRDCATAYGLAATSLRYFNVAGAARPRLGDTGAANLVPMVFAALDAGTPPVVFGDDHATPDGTGVRDYVHVADVATAHLAAARALTAGSAGGTYNVGTGAGCSVRDVLRVVAEVTGADTTPVVAGRRPGDAASVVAAVGRIERELGFRARRGLPDMIASAWTAWRRLQPL</sequence>
<protein>
    <recommendedName>
        <fullName evidence="6">UDP-glucose 4-epimerase</fullName>
        <ecNumber evidence="5">5.1.3.2</ecNumber>
    </recommendedName>
    <alternativeName>
        <fullName evidence="11">Galactowaldenase</fullName>
    </alternativeName>
    <alternativeName>
        <fullName evidence="10">UDP-galactose 4-epimerase</fullName>
    </alternativeName>
</protein>
<evidence type="ECO:0000313" key="14">
    <source>
        <dbReference type="Proteomes" id="UP000321490"/>
    </source>
</evidence>
<evidence type="ECO:0000256" key="1">
    <source>
        <dbReference type="ARBA" id="ARBA00000083"/>
    </source>
</evidence>
<dbReference type="Proteomes" id="UP000321490">
    <property type="component" value="Unassembled WGS sequence"/>
</dbReference>
<keyword evidence="8" id="KW-0413">Isomerase</keyword>
<name>A0A562IXJ5_9ACTN</name>
<comment type="pathway">
    <text evidence="3">Carbohydrate metabolism; galactose metabolism.</text>
</comment>
<evidence type="ECO:0000256" key="4">
    <source>
        <dbReference type="ARBA" id="ARBA00007637"/>
    </source>
</evidence>
<proteinExistence type="inferred from homology"/>
<dbReference type="EC" id="5.1.3.2" evidence="5"/>
<feature type="domain" description="NAD-dependent epimerase/dehydratase" evidence="12">
    <location>
        <begin position="3"/>
        <end position="250"/>
    </location>
</feature>
<dbReference type="UniPathway" id="UPA00214"/>
<dbReference type="InterPro" id="IPR001509">
    <property type="entry name" value="Epimerase_deHydtase"/>
</dbReference>
<comment type="caution">
    <text evidence="13">The sequence shown here is derived from an EMBL/GenBank/DDBJ whole genome shotgun (WGS) entry which is preliminary data.</text>
</comment>
<dbReference type="InterPro" id="IPR036291">
    <property type="entry name" value="NAD(P)-bd_dom_sf"/>
</dbReference>
<evidence type="ECO:0000256" key="8">
    <source>
        <dbReference type="ARBA" id="ARBA00023235"/>
    </source>
</evidence>
<dbReference type="NCBIfam" id="TIGR01179">
    <property type="entry name" value="galE"/>
    <property type="match status" value="1"/>
</dbReference>
<dbReference type="RefSeq" id="WP_153357991.1">
    <property type="nucleotide sequence ID" value="NZ_JABGDC010000001.1"/>
</dbReference>
<gene>
    <name evidence="13" type="ORF">JD78_04272</name>
</gene>
<evidence type="ECO:0000259" key="12">
    <source>
        <dbReference type="Pfam" id="PF01370"/>
    </source>
</evidence>
<dbReference type="PANTHER" id="PTHR43725:SF53">
    <property type="entry name" value="UDP-ARABINOSE 4-EPIMERASE 1"/>
    <property type="match status" value="1"/>
</dbReference>
<evidence type="ECO:0000256" key="2">
    <source>
        <dbReference type="ARBA" id="ARBA00001911"/>
    </source>
</evidence>
<evidence type="ECO:0000256" key="9">
    <source>
        <dbReference type="ARBA" id="ARBA00023277"/>
    </source>
</evidence>
<dbReference type="EMBL" id="VLKF01000001">
    <property type="protein sequence ID" value="TWH75708.1"/>
    <property type="molecule type" value="Genomic_DNA"/>
</dbReference>
<comment type="similarity">
    <text evidence="4">Belongs to the NAD(P)-dependent epimerase/dehydratase family.</text>
</comment>
<evidence type="ECO:0000256" key="5">
    <source>
        <dbReference type="ARBA" id="ARBA00013189"/>
    </source>
</evidence>
<keyword evidence="9" id="KW-0119">Carbohydrate metabolism</keyword>
<dbReference type="AlphaFoldDB" id="A0A562IXJ5"/>
<evidence type="ECO:0000256" key="3">
    <source>
        <dbReference type="ARBA" id="ARBA00004947"/>
    </source>
</evidence>
<keyword evidence="7" id="KW-0520">NAD</keyword>
<evidence type="ECO:0000256" key="6">
    <source>
        <dbReference type="ARBA" id="ARBA00018569"/>
    </source>
</evidence>
<dbReference type="GO" id="GO:0003978">
    <property type="term" value="F:UDP-glucose 4-epimerase activity"/>
    <property type="evidence" value="ECO:0007669"/>
    <property type="project" value="UniProtKB-EC"/>
</dbReference>
<dbReference type="SUPFAM" id="SSF51735">
    <property type="entry name" value="NAD(P)-binding Rossmann-fold domains"/>
    <property type="match status" value="1"/>
</dbReference>
<dbReference type="GO" id="GO:0033499">
    <property type="term" value="P:galactose catabolic process via UDP-galactose, Leloir pathway"/>
    <property type="evidence" value="ECO:0007669"/>
    <property type="project" value="TreeGrafter"/>
</dbReference>
<comment type="catalytic activity">
    <reaction evidence="1">
        <text>UDP-alpha-D-glucose = UDP-alpha-D-galactose</text>
        <dbReference type="Rhea" id="RHEA:22168"/>
        <dbReference type="ChEBI" id="CHEBI:58885"/>
        <dbReference type="ChEBI" id="CHEBI:66914"/>
        <dbReference type="EC" id="5.1.3.2"/>
    </reaction>
</comment>
<dbReference type="Gene3D" id="3.40.50.720">
    <property type="entry name" value="NAD(P)-binding Rossmann-like Domain"/>
    <property type="match status" value="1"/>
</dbReference>
<evidence type="ECO:0000256" key="11">
    <source>
        <dbReference type="ARBA" id="ARBA00033067"/>
    </source>
</evidence>
<evidence type="ECO:0000256" key="10">
    <source>
        <dbReference type="ARBA" id="ARBA00031367"/>
    </source>
</evidence>
<dbReference type="InterPro" id="IPR005886">
    <property type="entry name" value="UDP_G4E"/>
</dbReference>
<dbReference type="OrthoDB" id="9801785at2"/>
<evidence type="ECO:0000313" key="13">
    <source>
        <dbReference type="EMBL" id="TWH75708.1"/>
    </source>
</evidence>
<organism evidence="13 14">
    <name type="scientific">Modestobacter roseus</name>
    <dbReference type="NCBI Taxonomy" id="1181884"/>
    <lineage>
        <taxon>Bacteria</taxon>
        <taxon>Bacillati</taxon>
        <taxon>Actinomycetota</taxon>
        <taxon>Actinomycetes</taxon>
        <taxon>Geodermatophilales</taxon>
        <taxon>Geodermatophilaceae</taxon>
        <taxon>Modestobacter</taxon>
    </lineage>
</organism>
<reference evidence="13 14" key="1">
    <citation type="submission" date="2019-07" db="EMBL/GenBank/DDBJ databases">
        <title>R&amp;d 2014.</title>
        <authorList>
            <person name="Klenk H.-P."/>
        </authorList>
    </citation>
    <scope>NUCLEOTIDE SEQUENCE [LARGE SCALE GENOMIC DNA]</scope>
    <source>
        <strain evidence="13 14">DSM 45764</strain>
    </source>
</reference>
<accession>A0A562IXJ5</accession>